<gene>
    <name evidence="18" type="ORF">BSZ40_02470</name>
</gene>
<dbReference type="EMBL" id="MQVS01000002">
    <property type="protein sequence ID" value="OKL52366.1"/>
    <property type="molecule type" value="Genomic_DNA"/>
</dbReference>
<evidence type="ECO:0000256" key="6">
    <source>
        <dbReference type="ARBA" id="ARBA00022723"/>
    </source>
</evidence>
<dbReference type="GO" id="GO:0000287">
    <property type="term" value="F:magnesium ion binding"/>
    <property type="evidence" value="ECO:0007669"/>
    <property type="project" value="UniProtKB-ARBA"/>
</dbReference>
<comment type="function">
    <text evidence="16">Catalyzes the transfer of a two-carbon ketol group from a ketose donor to an aldose acceptor, via a covalent intermediate with the cofactor thiamine pyrophosphate.</text>
</comment>
<dbReference type="InterPro" id="IPR055152">
    <property type="entry name" value="Transketolase-like_C_2"/>
</dbReference>
<evidence type="ECO:0000256" key="12">
    <source>
        <dbReference type="PIRSR" id="PIRSR605478-2"/>
    </source>
</evidence>
<evidence type="ECO:0000256" key="15">
    <source>
        <dbReference type="PIRSR" id="PIRSR605478-5"/>
    </source>
</evidence>
<dbReference type="InterPro" id="IPR009014">
    <property type="entry name" value="Transketo_C/PFOR_II"/>
</dbReference>
<dbReference type="FunFam" id="3.40.50.970:FF:000003">
    <property type="entry name" value="Transketolase"/>
    <property type="match status" value="1"/>
</dbReference>
<dbReference type="CDD" id="cd07033">
    <property type="entry name" value="TPP_PYR_DXS_TK_like"/>
    <property type="match status" value="1"/>
</dbReference>
<feature type="binding site" evidence="13">
    <location>
        <position position="277"/>
    </location>
    <ligand>
        <name>thiamine diphosphate</name>
        <dbReference type="ChEBI" id="CHEBI:58937"/>
    </ligand>
</feature>
<dbReference type="Gene3D" id="3.40.50.970">
    <property type="match status" value="2"/>
</dbReference>
<keyword evidence="8 13" id="KW-0786">Thiamine pyrophosphate</keyword>
<organism evidence="18 19">
    <name type="scientific">Buchananella hordeovulneris</name>
    <dbReference type="NCBI Taxonomy" id="52770"/>
    <lineage>
        <taxon>Bacteria</taxon>
        <taxon>Bacillati</taxon>
        <taxon>Actinomycetota</taxon>
        <taxon>Actinomycetes</taxon>
        <taxon>Actinomycetales</taxon>
        <taxon>Actinomycetaceae</taxon>
        <taxon>Buchananella</taxon>
    </lineage>
</organism>
<dbReference type="NCBIfam" id="TIGR00232">
    <property type="entry name" value="tktlase_bact"/>
    <property type="match status" value="1"/>
</dbReference>
<evidence type="ECO:0000256" key="7">
    <source>
        <dbReference type="ARBA" id="ARBA00022842"/>
    </source>
</evidence>
<comment type="similarity">
    <text evidence="1 16">Belongs to the transketolase family.</text>
</comment>
<feature type="binding site" evidence="12">
    <location>
        <position position="399"/>
    </location>
    <ligand>
        <name>substrate</name>
    </ligand>
</feature>
<dbReference type="InterPro" id="IPR020826">
    <property type="entry name" value="Transketolase_BS"/>
</dbReference>
<dbReference type="PROSITE" id="PS00802">
    <property type="entry name" value="TRANSKETOLASE_2"/>
    <property type="match status" value="1"/>
</dbReference>
<dbReference type="EC" id="2.2.1.1" evidence="3 10"/>
<dbReference type="PANTHER" id="PTHR43522:SF2">
    <property type="entry name" value="TRANSKETOLASE 1-RELATED"/>
    <property type="match status" value="1"/>
</dbReference>
<evidence type="ECO:0000256" key="13">
    <source>
        <dbReference type="PIRSR" id="PIRSR605478-3"/>
    </source>
</evidence>
<dbReference type="InParanoid" id="A0A1Q5PXZ8"/>
<dbReference type="GO" id="GO:0006098">
    <property type="term" value="P:pentose-phosphate shunt"/>
    <property type="evidence" value="ECO:0007669"/>
    <property type="project" value="TreeGrafter"/>
</dbReference>
<dbReference type="Pfam" id="PF00456">
    <property type="entry name" value="Transketolase_N"/>
    <property type="match status" value="1"/>
</dbReference>
<keyword evidence="19" id="KW-1185">Reference proteome</keyword>
<dbReference type="FunCoup" id="A0A1Q5PXZ8">
    <property type="interactions" value="278"/>
</dbReference>
<dbReference type="SMART" id="SM00861">
    <property type="entry name" value="Transket_pyr"/>
    <property type="match status" value="1"/>
</dbReference>
<feature type="binding site" evidence="13">
    <location>
        <position position="166"/>
    </location>
    <ligand>
        <name>thiamine diphosphate</name>
        <dbReference type="ChEBI" id="CHEBI:58937"/>
    </ligand>
</feature>
<dbReference type="GO" id="GO:0005829">
    <property type="term" value="C:cytosol"/>
    <property type="evidence" value="ECO:0007669"/>
    <property type="project" value="TreeGrafter"/>
</dbReference>
<feature type="binding site" evidence="13">
    <location>
        <position position="73"/>
    </location>
    <ligand>
        <name>thiamine diphosphate</name>
        <dbReference type="ChEBI" id="CHEBI:58937"/>
    </ligand>
</feature>
<dbReference type="SUPFAM" id="SSF52518">
    <property type="entry name" value="Thiamin diphosphate-binding fold (THDP-binding)"/>
    <property type="match status" value="2"/>
</dbReference>
<dbReference type="InterPro" id="IPR049557">
    <property type="entry name" value="Transketolase_CS"/>
</dbReference>
<keyword evidence="16" id="KW-0106">Calcium</keyword>
<keyword evidence="5 16" id="KW-0808">Transferase</keyword>
<comment type="catalytic activity">
    <reaction evidence="9 16">
        <text>D-sedoheptulose 7-phosphate + D-glyceraldehyde 3-phosphate = aldehydo-D-ribose 5-phosphate + D-xylulose 5-phosphate</text>
        <dbReference type="Rhea" id="RHEA:10508"/>
        <dbReference type="ChEBI" id="CHEBI:57483"/>
        <dbReference type="ChEBI" id="CHEBI:57737"/>
        <dbReference type="ChEBI" id="CHEBI:58273"/>
        <dbReference type="ChEBI" id="CHEBI:59776"/>
        <dbReference type="EC" id="2.2.1.1"/>
    </reaction>
</comment>
<evidence type="ECO:0000256" key="9">
    <source>
        <dbReference type="ARBA" id="ARBA00049473"/>
    </source>
</evidence>
<comment type="cofactor">
    <cofactor evidence="16">
        <name>Mg(2+)</name>
        <dbReference type="ChEBI" id="CHEBI:18420"/>
    </cofactor>
    <cofactor evidence="16">
        <name>Ca(2+)</name>
        <dbReference type="ChEBI" id="CHEBI:29108"/>
    </cofactor>
    <cofactor evidence="16">
        <name>Mn(2+)</name>
        <dbReference type="ChEBI" id="CHEBI:29035"/>
    </cofactor>
    <cofactor evidence="16">
        <name>Co(2+)</name>
        <dbReference type="ChEBI" id="CHEBI:48828"/>
    </cofactor>
    <text evidence="16">Binds 1 Mg(2+) ion per subunit. Can also utilize other divalent metal cations, such as Ca(2+), Mn(2+) and Co(2+).</text>
</comment>
<dbReference type="FunFam" id="3.40.50.970:FF:000004">
    <property type="entry name" value="Transketolase"/>
    <property type="match status" value="1"/>
</dbReference>
<dbReference type="FunFam" id="3.40.50.920:FF:000003">
    <property type="entry name" value="Transketolase"/>
    <property type="match status" value="1"/>
</dbReference>
<protein>
    <recommendedName>
        <fullName evidence="4 10">Transketolase</fullName>
        <ecNumber evidence="3 10">2.2.1.1</ecNumber>
    </recommendedName>
</protein>
<feature type="domain" description="Transketolase-like pyrimidine-binding" evidence="17">
    <location>
        <begin position="369"/>
        <end position="548"/>
    </location>
</feature>
<dbReference type="InterPro" id="IPR033247">
    <property type="entry name" value="Transketolase_fam"/>
</dbReference>
<evidence type="ECO:0000313" key="19">
    <source>
        <dbReference type="Proteomes" id="UP000185612"/>
    </source>
</evidence>
<dbReference type="InterPro" id="IPR029061">
    <property type="entry name" value="THDP-binding"/>
</dbReference>
<dbReference type="RefSeq" id="WP_073822991.1">
    <property type="nucleotide sequence ID" value="NZ_MQVS01000002.1"/>
</dbReference>
<evidence type="ECO:0000256" key="3">
    <source>
        <dbReference type="ARBA" id="ARBA00013152"/>
    </source>
</evidence>
<evidence type="ECO:0000259" key="17">
    <source>
        <dbReference type="SMART" id="SM00861"/>
    </source>
</evidence>
<dbReference type="PANTHER" id="PTHR43522">
    <property type="entry name" value="TRANSKETOLASE"/>
    <property type="match status" value="1"/>
</dbReference>
<evidence type="ECO:0000313" key="18">
    <source>
        <dbReference type="EMBL" id="OKL52366.1"/>
    </source>
</evidence>
<feature type="site" description="Important for catalytic activity" evidence="15">
    <location>
        <position position="33"/>
    </location>
</feature>
<feature type="binding site" evidence="13">
    <location>
        <begin position="121"/>
        <end position="123"/>
    </location>
    <ligand>
        <name>thiamine diphosphate</name>
        <dbReference type="ChEBI" id="CHEBI:58937"/>
    </ligand>
</feature>
<dbReference type="InterPro" id="IPR005478">
    <property type="entry name" value="Transketolase_bac-like"/>
</dbReference>
<comment type="caution">
    <text evidence="18">The sequence shown here is derived from an EMBL/GenBank/DDBJ whole genome shotgun (WGS) entry which is preliminary data.</text>
</comment>
<feature type="binding site" evidence="12">
    <location>
        <position position="277"/>
    </location>
    <ligand>
        <name>substrate</name>
    </ligand>
</feature>
<dbReference type="SUPFAM" id="SSF52922">
    <property type="entry name" value="TK C-terminal domain-like"/>
    <property type="match status" value="1"/>
</dbReference>
<feature type="binding site" evidence="14">
    <location>
        <position position="165"/>
    </location>
    <ligand>
        <name>Mg(2+)</name>
        <dbReference type="ChEBI" id="CHEBI:18420"/>
    </ligand>
</feature>
<comment type="cofactor">
    <cofactor evidence="14">
        <name>Mg(2+)</name>
        <dbReference type="ChEBI" id="CHEBI:18420"/>
    </cofactor>
    <text evidence="14">Binds 1 Mg(2+) ion per subunit. Can also utilize other divalent metal cations, such as Ca(2+), Mn(2+) and Co(2+).</text>
</comment>
<evidence type="ECO:0000256" key="5">
    <source>
        <dbReference type="ARBA" id="ARBA00022679"/>
    </source>
</evidence>
<evidence type="ECO:0000256" key="4">
    <source>
        <dbReference type="ARBA" id="ARBA00016662"/>
    </source>
</evidence>
<dbReference type="AlphaFoldDB" id="A0A1Q5PXZ8"/>
<dbReference type="CDD" id="cd02012">
    <property type="entry name" value="TPP_TK"/>
    <property type="match status" value="1"/>
</dbReference>
<proteinExistence type="inferred from homology"/>
<feature type="binding site" evidence="14">
    <location>
        <position position="195"/>
    </location>
    <ligand>
        <name>Mg(2+)</name>
        <dbReference type="ChEBI" id="CHEBI:18420"/>
    </ligand>
</feature>
<feature type="binding site" evidence="12">
    <location>
        <position position="33"/>
    </location>
    <ligand>
        <name>substrate</name>
    </ligand>
</feature>
<comment type="cofactor">
    <cofactor evidence="13">
        <name>thiamine diphosphate</name>
        <dbReference type="ChEBI" id="CHEBI:58937"/>
    </cofactor>
    <text evidence="13">Binds 1 thiamine pyrophosphate per subunit. During the reaction, the substrate forms a covalent intermediate with the cofactor.</text>
</comment>
<feature type="binding site" evidence="14">
    <location>
        <position position="197"/>
    </location>
    <ligand>
        <name>Mg(2+)</name>
        <dbReference type="ChEBI" id="CHEBI:18420"/>
    </ligand>
</feature>
<keyword evidence="7 14" id="KW-0460">Magnesium</keyword>
<feature type="binding site" evidence="13">
    <location>
        <position position="195"/>
    </location>
    <ligand>
        <name>thiamine diphosphate</name>
        <dbReference type="ChEBI" id="CHEBI:58937"/>
    </ligand>
</feature>
<evidence type="ECO:0000256" key="10">
    <source>
        <dbReference type="NCBIfam" id="TIGR00232"/>
    </source>
</evidence>
<comment type="subunit">
    <text evidence="2 16">Homodimer.</text>
</comment>
<feature type="binding site" evidence="12">
    <location>
        <position position="372"/>
    </location>
    <ligand>
        <name>substrate</name>
    </ligand>
</feature>
<evidence type="ECO:0000256" key="11">
    <source>
        <dbReference type="PIRSR" id="PIRSR605478-1"/>
    </source>
</evidence>
<name>A0A1Q5PXZ8_9ACTO</name>
<keyword evidence="6 14" id="KW-0479">Metal-binding</keyword>
<evidence type="ECO:0000256" key="2">
    <source>
        <dbReference type="ARBA" id="ARBA00011738"/>
    </source>
</evidence>
<feature type="active site" description="Proton donor" evidence="11">
    <location>
        <position position="435"/>
    </location>
</feature>
<evidence type="ECO:0000256" key="16">
    <source>
        <dbReference type="RuleBase" id="RU004996"/>
    </source>
</evidence>
<dbReference type="Pfam" id="PF22613">
    <property type="entry name" value="Transketolase_C_1"/>
    <property type="match status" value="1"/>
</dbReference>
<dbReference type="PROSITE" id="PS00801">
    <property type="entry name" value="TRANSKETOLASE_1"/>
    <property type="match status" value="1"/>
</dbReference>
<accession>A0A1Q5PXZ8</accession>
<dbReference type="GO" id="GO:0004802">
    <property type="term" value="F:transketolase activity"/>
    <property type="evidence" value="ECO:0007669"/>
    <property type="project" value="UniProtKB-UniRule"/>
</dbReference>
<dbReference type="Gene3D" id="3.40.50.920">
    <property type="match status" value="1"/>
</dbReference>
<dbReference type="STRING" id="52770.BSZ40_02470"/>
<dbReference type="InterPro" id="IPR005474">
    <property type="entry name" value="Transketolase_N"/>
</dbReference>
<dbReference type="Pfam" id="PF02779">
    <property type="entry name" value="Transket_pyr"/>
    <property type="match status" value="1"/>
</dbReference>
<evidence type="ECO:0000256" key="8">
    <source>
        <dbReference type="ARBA" id="ARBA00023052"/>
    </source>
</evidence>
<dbReference type="InterPro" id="IPR005475">
    <property type="entry name" value="Transketolase-like_Pyr-bd"/>
</dbReference>
<feature type="binding site" evidence="12">
    <location>
        <position position="485"/>
    </location>
    <ligand>
        <name>substrate</name>
    </ligand>
</feature>
<evidence type="ECO:0000256" key="14">
    <source>
        <dbReference type="PIRSR" id="PIRSR605478-4"/>
    </source>
</evidence>
<evidence type="ECO:0000256" key="1">
    <source>
        <dbReference type="ARBA" id="ARBA00007131"/>
    </source>
</evidence>
<feature type="site" description="Important for catalytic activity" evidence="15">
    <location>
        <position position="277"/>
    </location>
</feature>
<reference evidence="19" key="1">
    <citation type="submission" date="2016-12" db="EMBL/GenBank/DDBJ databases">
        <authorList>
            <person name="Meng X."/>
        </authorList>
    </citation>
    <scope>NUCLEOTIDE SEQUENCE [LARGE SCALE GENOMIC DNA]</scope>
    <source>
        <strain evidence="19">DSM 20732</strain>
    </source>
</reference>
<feature type="binding site" evidence="12">
    <location>
        <position position="543"/>
    </location>
    <ligand>
        <name>substrate</name>
    </ligand>
</feature>
<dbReference type="Proteomes" id="UP000185612">
    <property type="component" value="Unassembled WGS sequence"/>
</dbReference>
<feature type="binding site" evidence="12">
    <location>
        <position position="497"/>
    </location>
    <ligand>
        <name>substrate</name>
    </ligand>
</feature>
<dbReference type="OrthoDB" id="8732661at2"/>
<feature type="binding site" evidence="13">
    <location>
        <position position="461"/>
    </location>
    <ligand>
        <name>thiamine diphosphate</name>
        <dbReference type="ChEBI" id="CHEBI:58937"/>
    </ligand>
</feature>
<sequence>MHTALSWSELDDRAVATARVLAADAVEKVGNGHPGTAISLAPIAYTLFSRLLRYDVADDRWAGRDRFVLSCGHSALTQYVQLFLAGLDMELNDLQALRTWGAKTPGHPEFRHTKFVETTTGPLGQGIATAVGMAMDARRVRGLLDPEAPVGTSPFDHRVVVIASDGDLQEGVSAEASSLAGTQELGNLLVIWDDNHISIEDDTDIAFTEDVDARYRAYGWHVQRVDFTASGSYVEDLDALWAAIEAAQAETGRPSLISVRTIIGWPAPTKQNTGAIHGSKLGGEELAALKELLGFDPQSHFAVAEEVLTYTRQNAARRSQQLRSEWDERYTAWRAAHPEAAALYDRLVARQLPSAWDANLPEFGTGTPIATRAASGKVLAALAESLPELWGGSADLAGSNNTTMPGQPSFLPAHRSTAAFAGHEYGRTLHFGIREHAMGAILNGMATQGLTRPYGGTFFQFADYMRPAVRLAALMDVPSIFVWTHDSIGVGEDGPTHQPVEHLAAMRAIPNFAVVRPADAAETSVAWREIIARDKPAGLVLSRQNLPDPARGGELASAQGVARGAYILAEAPAGLELQVLLIATGSEVSLALAARSELAQQGIGARVVSMPCQEWFDAQDATYRDEVLPPSVRARVAVEAGIAMPWHRYVGQAGRIVSLEHFGASAAAEILFEQFGFTPQAVVAAAHESLSAL</sequence>
<feature type="binding site" evidence="12">
    <location>
        <position position="493"/>
    </location>
    <ligand>
        <name>substrate</name>
    </ligand>
</feature>